<dbReference type="InterPro" id="IPR050922">
    <property type="entry name" value="LytR/CpsA/Psr_CW_biosynth"/>
</dbReference>
<dbReference type="AlphaFoldDB" id="A0A0G0EPQ8"/>
<dbReference type="PANTHER" id="PTHR33392">
    <property type="entry name" value="POLYISOPRENYL-TEICHOIC ACID--PEPTIDOGLYCAN TEICHOIC ACID TRANSFERASE TAGU"/>
    <property type="match status" value="1"/>
</dbReference>
<dbReference type="Pfam" id="PF03816">
    <property type="entry name" value="LytR_cpsA_psr"/>
    <property type="match status" value="1"/>
</dbReference>
<dbReference type="EMBL" id="LBQB01000007">
    <property type="protein sequence ID" value="KKP69297.1"/>
    <property type="molecule type" value="Genomic_DNA"/>
</dbReference>
<comment type="similarity">
    <text evidence="1">Belongs to the LytR/CpsA/Psr (LCP) family.</text>
</comment>
<dbReference type="PANTHER" id="PTHR33392:SF6">
    <property type="entry name" value="POLYISOPRENYL-TEICHOIC ACID--PEPTIDOGLYCAN TEICHOIC ACID TRANSFERASE TAGU"/>
    <property type="match status" value="1"/>
</dbReference>
<accession>A0A0G0EPQ8</accession>
<keyword evidence="2" id="KW-0472">Membrane</keyword>
<name>A0A0G0EPQ8_UNCC3</name>
<dbReference type="STRING" id="1618350.UR67_C0007G0002"/>
<evidence type="ECO:0000259" key="3">
    <source>
        <dbReference type="Pfam" id="PF03816"/>
    </source>
</evidence>
<dbReference type="Proteomes" id="UP000034581">
    <property type="component" value="Unassembled WGS sequence"/>
</dbReference>
<keyword evidence="2" id="KW-0812">Transmembrane</keyword>
<comment type="caution">
    <text evidence="4">The sequence shown here is derived from an EMBL/GenBank/DDBJ whole genome shotgun (WGS) entry which is preliminary data.</text>
</comment>
<reference evidence="4 5" key="1">
    <citation type="journal article" date="2015" name="Nature">
        <title>rRNA introns, odd ribosomes, and small enigmatic genomes across a large radiation of phyla.</title>
        <authorList>
            <person name="Brown C.T."/>
            <person name="Hug L.A."/>
            <person name="Thomas B.C."/>
            <person name="Sharon I."/>
            <person name="Castelle C.J."/>
            <person name="Singh A."/>
            <person name="Wilkins M.J."/>
            <person name="Williams K.H."/>
            <person name="Banfield J.F."/>
        </authorList>
    </citation>
    <scope>NUCLEOTIDE SEQUENCE [LARGE SCALE GENOMIC DNA]</scope>
</reference>
<dbReference type="InterPro" id="IPR004474">
    <property type="entry name" value="LytR_CpsA_psr"/>
</dbReference>
<keyword evidence="2" id="KW-1133">Transmembrane helix</keyword>
<dbReference type="Gene3D" id="3.40.630.190">
    <property type="entry name" value="LCP protein"/>
    <property type="match status" value="1"/>
</dbReference>
<proteinExistence type="inferred from homology"/>
<dbReference type="NCBIfam" id="TIGR00350">
    <property type="entry name" value="lytR_cpsA_psr"/>
    <property type="match status" value="1"/>
</dbReference>
<sequence length="326" mass="37437">MKLKLQIIVILLIIVSGFIFYHSKKDTYNLAKEIEELEGQSTDSKSSVLSYFFPFLKSDFQRKIDKGESVNFLMLGYGGEGHSGAFLTDTIMLGKMNFGSGEVTLMNIPRDLWVDGQKINSVYAATNRNTQSVVDLIEDTLGISIDYFLTIDFNGFRQAVDEMGGLEIFVDTTFDDYNYPSNDNDQIDAGVMHIHFDEGWETMTGERALQYARSRYAVEDGGDFNRSLRQQKVLQSFKEKILETKDIRTLFNIVKIVSGHFDTNFPYVEGIGLYQYMNSHEVKMRSKIISEENYLYFTYNDAGSYILLPIDDDFSKIKNYFENSEQ</sequence>
<evidence type="ECO:0000256" key="2">
    <source>
        <dbReference type="SAM" id="Phobius"/>
    </source>
</evidence>
<gene>
    <name evidence="4" type="ORF">UR67_C0007G0002</name>
</gene>
<organism evidence="4 5">
    <name type="scientific">candidate division CPR3 bacterium GW2011_GWF2_35_18</name>
    <dbReference type="NCBI Taxonomy" id="1618350"/>
    <lineage>
        <taxon>Bacteria</taxon>
        <taxon>Bacteria division CPR3</taxon>
    </lineage>
</organism>
<feature type="domain" description="Cell envelope-related transcriptional attenuator" evidence="3">
    <location>
        <begin position="88"/>
        <end position="241"/>
    </location>
</feature>
<evidence type="ECO:0000313" key="4">
    <source>
        <dbReference type="EMBL" id="KKP69297.1"/>
    </source>
</evidence>
<evidence type="ECO:0000256" key="1">
    <source>
        <dbReference type="ARBA" id="ARBA00006068"/>
    </source>
</evidence>
<evidence type="ECO:0000313" key="5">
    <source>
        <dbReference type="Proteomes" id="UP000034581"/>
    </source>
</evidence>
<protein>
    <submittedName>
        <fullName evidence="4">Cell envelope-related transcriptional attenuator</fullName>
    </submittedName>
</protein>
<feature type="transmembrane region" description="Helical" evidence="2">
    <location>
        <begin position="7"/>
        <end position="23"/>
    </location>
</feature>